<feature type="compositionally biased region" description="Basic and acidic residues" evidence="7">
    <location>
        <begin position="90"/>
        <end position="108"/>
    </location>
</feature>
<dbReference type="GO" id="GO:0005509">
    <property type="term" value="F:calcium ion binding"/>
    <property type="evidence" value="ECO:0007669"/>
    <property type="project" value="InterPro"/>
</dbReference>
<dbReference type="GO" id="GO:0051082">
    <property type="term" value="F:unfolded protein binding"/>
    <property type="evidence" value="ECO:0007669"/>
    <property type="project" value="InterPro"/>
</dbReference>
<evidence type="ECO:0000256" key="1">
    <source>
        <dbReference type="ARBA" id="ARBA00022723"/>
    </source>
</evidence>
<feature type="region of interest" description="Disordered" evidence="7">
    <location>
        <begin position="216"/>
        <end position="262"/>
    </location>
</feature>
<dbReference type="PANTHER" id="PTHR11073">
    <property type="entry name" value="CALRETICULIN AND CALNEXIN"/>
    <property type="match status" value="1"/>
</dbReference>
<dbReference type="Pfam" id="PF00262">
    <property type="entry name" value="Calreticulin"/>
    <property type="match status" value="1"/>
</dbReference>
<dbReference type="GO" id="GO:0006457">
    <property type="term" value="P:protein folding"/>
    <property type="evidence" value="ECO:0007669"/>
    <property type="project" value="InterPro"/>
</dbReference>
<keyword evidence="4" id="KW-0106">Calcium</keyword>
<evidence type="ECO:0000313" key="8">
    <source>
        <dbReference type="EMBL" id="GFS41535.1"/>
    </source>
</evidence>
<keyword evidence="1" id="KW-0479">Metal-binding</keyword>
<evidence type="ECO:0000256" key="4">
    <source>
        <dbReference type="ARBA" id="ARBA00022837"/>
    </source>
</evidence>
<comment type="caution">
    <text evidence="8">The sequence shown here is derived from an EMBL/GenBank/DDBJ whole genome shotgun (WGS) entry which is preliminary data.</text>
</comment>
<comment type="function">
    <text evidence="5">Molecular calcium-binding chaperone promoting folding, oligomeric assembly and quality control in the ER via the calreticulin/calnexin cycle. This lectin may interact transiently with almost all of the monoglucosylated glycoproteins that are synthesized in the ER.</text>
</comment>
<keyword evidence="6" id="KW-0256">Endoplasmic reticulum</keyword>
<feature type="region of interest" description="Disordered" evidence="7">
    <location>
        <begin position="90"/>
        <end position="122"/>
    </location>
</feature>
<dbReference type="OrthoDB" id="1749045at2759"/>
<sequence length="262" mass="29619">MEASSTGELDNIPYIRWQISPLGVRTIGDHELRWAKFVLVHGAQQVQFLHQVRNFAVYHWPRAPMEWGAFPMYGHIKFKAGSTRHGVSKGYDDIPKEIPDPGAKKPKDLDDEEDGEWTPPTTANHACLPKRKCINYNFTKKAVSVENGQWQVKRQFKPVCKPGGHGVIWKLAYDKGIFQWFYDHGRNGATVRQVRFDPLGIGGDWSTPWKDLQCGDNVRGLPGSKPQSDRNSQSLPTAITQPQSEELPNNNVGYFQHDGVDA</sequence>
<dbReference type="SUPFAM" id="SSF53448">
    <property type="entry name" value="Nucleotide-diphospho-sugar transferases"/>
    <property type="match status" value="1"/>
</dbReference>
<keyword evidence="9" id="KW-1185">Reference proteome</keyword>
<evidence type="ECO:0000256" key="6">
    <source>
        <dbReference type="RuleBase" id="RU362126"/>
    </source>
</evidence>
<evidence type="ECO:0000256" key="5">
    <source>
        <dbReference type="ARBA" id="ARBA00037091"/>
    </source>
</evidence>
<name>A0A7J0DSP6_9ERIC</name>
<dbReference type="InterPro" id="IPR001580">
    <property type="entry name" value="Calret/calnex"/>
</dbReference>
<evidence type="ECO:0000256" key="7">
    <source>
        <dbReference type="SAM" id="MobiDB-lite"/>
    </source>
</evidence>
<dbReference type="EMBL" id="BJWL01000379">
    <property type="protein sequence ID" value="GFS41535.1"/>
    <property type="molecule type" value="Genomic_DNA"/>
</dbReference>
<reference evidence="9" key="1">
    <citation type="submission" date="2019-07" db="EMBL/GenBank/DDBJ databases">
        <title>De Novo Assembly of kiwifruit Actinidia rufa.</title>
        <authorList>
            <person name="Sugita-Konishi S."/>
            <person name="Sato K."/>
            <person name="Mori E."/>
            <person name="Abe Y."/>
            <person name="Kisaki G."/>
            <person name="Hamano K."/>
            <person name="Suezawa K."/>
            <person name="Otani M."/>
            <person name="Fukuda T."/>
            <person name="Manabe T."/>
            <person name="Gomi K."/>
            <person name="Tabuchi M."/>
            <person name="Akimitsu K."/>
            <person name="Kataoka I."/>
        </authorList>
    </citation>
    <scope>NUCLEOTIDE SEQUENCE [LARGE SCALE GENOMIC DNA]</scope>
    <source>
        <strain evidence="9">cv. Fuchu</strain>
    </source>
</reference>
<comment type="similarity">
    <text evidence="6">Belongs to the calreticulin family.</text>
</comment>
<keyword evidence="2" id="KW-0430">Lectin</keyword>
<dbReference type="GO" id="GO:0036503">
    <property type="term" value="P:ERAD pathway"/>
    <property type="evidence" value="ECO:0007669"/>
    <property type="project" value="TreeGrafter"/>
</dbReference>
<gene>
    <name evidence="8" type="ORF">Acr_00g0074970</name>
</gene>
<keyword evidence="3" id="KW-0862">Zinc</keyword>
<evidence type="ECO:0000313" key="9">
    <source>
        <dbReference type="Proteomes" id="UP000585474"/>
    </source>
</evidence>
<dbReference type="AlphaFoldDB" id="A0A7J0DSP6"/>
<keyword evidence="6" id="KW-0143">Chaperone</keyword>
<dbReference type="GO" id="GO:0030246">
    <property type="term" value="F:carbohydrate binding"/>
    <property type="evidence" value="ECO:0007669"/>
    <property type="project" value="UniProtKB-KW"/>
</dbReference>
<dbReference type="InterPro" id="IPR029044">
    <property type="entry name" value="Nucleotide-diphossugar_trans"/>
</dbReference>
<dbReference type="PANTHER" id="PTHR11073:SF2">
    <property type="entry name" value="CALRETICULIN"/>
    <property type="match status" value="1"/>
</dbReference>
<protein>
    <submittedName>
        <fullName evidence="8">Calreticulin 1a</fullName>
    </submittedName>
</protein>
<dbReference type="Gene3D" id="2.10.250.10">
    <property type="entry name" value="Calreticulin/calnexin, P domain"/>
    <property type="match status" value="1"/>
</dbReference>
<dbReference type="Gene3D" id="3.90.550.10">
    <property type="entry name" value="Spore Coat Polysaccharide Biosynthesis Protein SpsA, Chain A"/>
    <property type="match status" value="1"/>
</dbReference>
<feature type="compositionally biased region" description="Polar residues" evidence="7">
    <location>
        <begin position="225"/>
        <end position="253"/>
    </location>
</feature>
<organism evidence="8 9">
    <name type="scientific">Actinidia rufa</name>
    <dbReference type="NCBI Taxonomy" id="165716"/>
    <lineage>
        <taxon>Eukaryota</taxon>
        <taxon>Viridiplantae</taxon>
        <taxon>Streptophyta</taxon>
        <taxon>Embryophyta</taxon>
        <taxon>Tracheophyta</taxon>
        <taxon>Spermatophyta</taxon>
        <taxon>Magnoliopsida</taxon>
        <taxon>eudicotyledons</taxon>
        <taxon>Gunneridae</taxon>
        <taxon>Pentapetalae</taxon>
        <taxon>asterids</taxon>
        <taxon>Ericales</taxon>
        <taxon>Actinidiaceae</taxon>
        <taxon>Actinidia</taxon>
    </lineage>
</organism>
<dbReference type="InterPro" id="IPR009033">
    <property type="entry name" value="Calreticulin/calnexin_P_dom_sf"/>
</dbReference>
<accession>A0A7J0DSP6</accession>
<dbReference type="Proteomes" id="UP000585474">
    <property type="component" value="Unassembled WGS sequence"/>
</dbReference>
<dbReference type="SUPFAM" id="SSF63887">
    <property type="entry name" value="P-domain of calnexin/calreticulin"/>
    <property type="match status" value="1"/>
</dbReference>
<proteinExistence type="inferred from homology"/>
<dbReference type="GO" id="GO:0005789">
    <property type="term" value="C:endoplasmic reticulum membrane"/>
    <property type="evidence" value="ECO:0007669"/>
    <property type="project" value="TreeGrafter"/>
</dbReference>
<evidence type="ECO:0000256" key="3">
    <source>
        <dbReference type="ARBA" id="ARBA00022833"/>
    </source>
</evidence>
<evidence type="ECO:0000256" key="2">
    <source>
        <dbReference type="ARBA" id="ARBA00022734"/>
    </source>
</evidence>